<accession>A0ABX5EHE2</accession>
<proteinExistence type="predicted"/>
<sequence length="122" mass="12904">MTDFAGPEGPIRHVTEGMRVVDVEGETVGKVEAVRMGDAGATTSSGQGMDSGADDPLSLLADAFGAGTQLDEHTQERLLRIGFLRVDAKGVFTGDRYVEADQIADVVDDEVRLSVPKDRLAG</sequence>
<dbReference type="Proteomes" id="UP000239895">
    <property type="component" value="Unassembled WGS sequence"/>
</dbReference>
<reference evidence="1 2" key="1">
    <citation type="submission" date="2018-03" db="EMBL/GenBank/DDBJ databases">
        <title>Comparative analysis of microorganisms from saline springs in Andes Mountain Range, Colombia.</title>
        <authorList>
            <person name="Rubin E."/>
        </authorList>
    </citation>
    <scope>NUCLEOTIDE SEQUENCE [LARGE SCALE GENOMIC DNA]</scope>
    <source>
        <strain evidence="1 2">CG 23</strain>
    </source>
</reference>
<evidence type="ECO:0008006" key="3">
    <source>
        <dbReference type="Google" id="ProtNLM"/>
    </source>
</evidence>
<gene>
    <name evidence="1" type="ORF">BCL65_10322</name>
</gene>
<evidence type="ECO:0000313" key="2">
    <source>
        <dbReference type="Proteomes" id="UP000239895"/>
    </source>
</evidence>
<organism evidence="1 2">
    <name type="scientific">Isoptericola halotolerans</name>
    <dbReference type="NCBI Taxonomy" id="300560"/>
    <lineage>
        <taxon>Bacteria</taxon>
        <taxon>Bacillati</taxon>
        <taxon>Actinomycetota</taxon>
        <taxon>Actinomycetes</taxon>
        <taxon>Micrococcales</taxon>
        <taxon>Promicromonosporaceae</taxon>
        <taxon>Isoptericola</taxon>
    </lineage>
</organism>
<evidence type="ECO:0000313" key="1">
    <source>
        <dbReference type="EMBL" id="PRZ08097.1"/>
    </source>
</evidence>
<comment type="caution">
    <text evidence="1">The sequence shown here is derived from an EMBL/GenBank/DDBJ whole genome shotgun (WGS) entry which is preliminary data.</text>
</comment>
<keyword evidence="2" id="KW-1185">Reference proteome</keyword>
<dbReference type="EMBL" id="PVTX01000003">
    <property type="protein sequence ID" value="PRZ08097.1"/>
    <property type="molecule type" value="Genomic_DNA"/>
</dbReference>
<dbReference type="RefSeq" id="WP_106266021.1">
    <property type="nucleotide sequence ID" value="NZ_PVTX01000003.1"/>
</dbReference>
<name>A0ABX5EHE2_9MICO</name>
<protein>
    <recommendedName>
        <fullName evidence="3">PRC-barrel domain protein</fullName>
    </recommendedName>
</protein>